<feature type="compositionally biased region" description="Basic and acidic residues" evidence="1">
    <location>
        <begin position="498"/>
        <end position="509"/>
    </location>
</feature>
<feature type="region of interest" description="Disordered" evidence="1">
    <location>
        <begin position="317"/>
        <end position="372"/>
    </location>
</feature>
<dbReference type="GeneID" id="85437154"/>
<dbReference type="RefSeq" id="XP_060418298.1">
    <property type="nucleotide sequence ID" value="XM_060552914.1"/>
</dbReference>
<feature type="compositionally biased region" description="Low complexity" evidence="1">
    <location>
        <begin position="237"/>
        <end position="247"/>
    </location>
</feature>
<dbReference type="EMBL" id="JAHLJV010000008">
    <property type="protein sequence ID" value="KAK1597508.1"/>
    <property type="molecule type" value="Genomic_DNA"/>
</dbReference>
<organism evidence="2 3">
    <name type="scientific">Colletotrichum navitas</name>
    <dbReference type="NCBI Taxonomy" id="681940"/>
    <lineage>
        <taxon>Eukaryota</taxon>
        <taxon>Fungi</taxon>
        <taxon>Dikarya</taxon>
        <taxon>Ascomycota</taxon>
        <taxon>Pezizomycotina</taxon>
        <taxon>Sordariomycetes</taxon>
        <taxon>Hypocreomycetidae</taxon>
        <taxon>Glomerellales</taxon>
        <taxon>Glomerellaceae</taxon>
        <taxon>Colletotrichum</taxon>
        <taxon>Colletotrichum graminicola species complex</taxon>
    </lineage>
</organism>
<feature type="region of interest" description="Disordered" evidence="1">
    <location>
        <begin position="170"/>
        <end position="303"/>
    </location>
</feature>
<feature type="region of interest" description="Disordered" evidence="1">
    <location>
        <begin position="431"/>
        <end position="456"/>
    </location>
</feature>
<dbReference type="AlphaFoldDB" id="A0AAD8Q9Q1"/>
<evidence type="ECO:0000313" key="3">
    <source>
        <dbReference type="Proteomes" id="UP001230504"/>
    </source>
</evidence>
<comment type="caution">
    <text evidence="2">The sequence shown here is derived from an EMBL/GenBank/DDBJ whole genome shotgun (WGS) entry which is preliminary data.</text>
</comment>
<feature type="compositionally biased region" description="Basic and acidic residues" evidence="1">
    <location>
        <begin position="188"/>
        <end position="207"/>
    </location>
</feature>
<gene>
    <name evidence="2" type="ORF">LY79DRAFT_388590</name>
</gene>
<protein>
    <submittedName>
        <fullName evidence="2">Uncharacterized protein</fullName>
    </submittedName>
</protein>
<feature type="compositionally biased region" description="Basic and acidic residues" evidence="1">
    <location>
        <begin position="274"/>
        <end position="296"/>
    </location>
</feature>
<proteinExistence type="predicted"/>
<evidence type="ECO:0000256" key="1">
    <source>
        <dbReference type="SAM" id="MobiDB-lite"/>
    </source>
</evidence>
<feature type="region of interest" description="Disordered" evidence="1">
    <location>
        <begin position="575"/>
        <end position="712"/>
    </location>
</feature>
<feature type="compositionally biased region" description="Basic residues" evidence="1">
    <location>
        <begin position="255"/>
        <end position="266"/>
    </location>
</feature>
<feature type="compositionally biased region" description="Basic and acidic residues" evidence="1">
    <location>
        <begin position="640"/>
        <end position="673"/>
    </location>
</feature>
<feature type="region of interest" description="Disordered" evidence="1">
    <location>
        <begin position="34"/>
        <end position="58"/>
    </location>
</feature>
<accession>A0AAD8Q9Q1</accession>
<feature type="compositionally biased region" description="Basic and acidic residues" evidence="1">
    <location>
        <begin position="317"/>
        <end position="337"/>
    </location>
</feature>
<feature type="compositionally biased region" description="Gly residues" evidence="1">
    <location>
        <begin position="487"/>
        <end position="496"/>
    </location>
</feature>
<sequence length="769" mass="82186">MPAPISSRARSLSLLFHHNQVDPAITPAAMTKPNRHELDNLPVPAEQPNTGAGAVSSATAAAAAAPAAHAHAPEPQRAPLLHYHVPCAANIITPPASPPVPLEEDDSHSNFSATAVTGTAAATRPPSDDTCSLAQSQTGTAYSSRREYMDSLVPPSHDVFEKIAEVQRTREEEFKKNKSKLRSMQTQHLHDHFHSPRHSQDGHKDGADPTELPRVPRAARDAGPEPGPLDEMGIGHQRAAVPRAQPPARKELRQRGRAGRRQRRPAQRALEGPGGRHERPGDGARELEEGGDDRAARGPRRPRVRLRLVRVVVGRRGDARAPGREEEAPRGGRRAAEEGLQDDGVAVLPRDGRPQAPVRQQPARVPRGVEEDGHERELLLLAGLRRRTQRRDGGVPARPPREGAGAVSVARGETVLPGTGGRRGAAVLGQERRAHRHDRGVQGQHPRHRARRRPDARLVAEQAATAFRLGQQRQRWRRRRQPVRVLGGVGAGGGPRGQVRDAGARRRDGGAQGVAHLGSDRLQQAAAQVGQEEHVDLCGGHELPAVRGDQGWAAVEPVAAERPLPPAGVQLPRLRAEPQGRRRRHLAREHLQVVRRAGRARGVRQDAPEGQADAGEGDAQEGQDRVARGGPPPRGGRAGQVRERGAGARGAREGGRGARGEPRGRPAHAEAEPRAAGAGGAEGVRGGAGVGAAGGGDDDGAGGRRRGTRSLDDPRGVADECLIFLTGYAKPPVTAAIAVAVMDLDVREGCLGWRVFFFFFFSLGVLSNR</sequence>
<evidence type="ECO:0000313" key="2">
    <source>
        <dbReference type="EMBL" id="KAK1597508.1"/>
    </source>
</evidence>
<dbReference type="Proteomes" id="UP001230504">
    <property type="component" value="Unassembled WGS sequence"/>
</dbReference>
<feature type="region of interest" description="Disordered" evidence="1">
    <location>
        <begin position="485"/>
        <end position="512"/>
    </location>
</feature>
<feature type="region of interest" description="Disordered" evidence="1">
    <location>
        <begin position="389"/>
        <end position="408"/>
    </location>
</feature>
<name>A0AAD8Q9Q1_9PEZI</name>
<feature type="compositionally biased region" description="Gly residues" evidence="1">
    <location>
        <begin position="677"/>
        <end position="695"/>
    </location>
</feature>
<reference evidence="2" key="1">
    <citation type="submission" date="2021-06" db="EMBL/GenBank/DDBJ databases">
        <title>Comparative genomics, transcriptomics and evolutionary studies reveal genomic signatures of adaptation to plant cell wall in hemibiotrophic fungi.</title>
        <authorList>
            <consortium name="DOE Joint Genome Institute"/>
            <person name="Baroncelli R."/>
            <person name="Diaz J.F."/>
            <person name="Benocci T."/>
            <person name="Peng M."/>
            <person name="Battaglia E."/>
            <person name="Haridas S."/>
            <person name="Andreopoulos W."/>
            <person name="Labutti K."/>
            <person name="Pangilinan J."/>
            <person name="Floch G.L."/>
            <person name="Makela M.R."/>
            <person name="Henrissat B."/>
            <person name="Grigoriev I.V."/>
            <person name="Crouch J.A."/>
            <person name="De Vries R.P."/>
            <person name="Sukno S.A."/>
            <person name="Thon M.R."/>
        </authorList>
    </citation>
    <scope>NUCLEOTIDE SEQUENCE</scope>
    <source>
        <strain evidence="2">CBS 125086</strain>
    </source>
</reference>
<keyword evidence="3" id="KW-1185">Reference proteome</keyword>